<dbReference type="SUPFAM" id="SSF53300">
    <property type="entry name" value="vWA-like"/>
    <property type="match status" value="1"/>
</dbReference>
<feature type="domain" description="DUF58" evidence="1">
    <location>
        <begin position="44"/>
        <end position="254"/>
    </location>
</feature>
<dbReference type="Gene3D" id="3.40.50.410">
    <property type="entry name" value="von Willebrand factor, type A domain"/>
    <property type="match status" value="1"/>
</dbReference>
<dbReference type="AlphaFoldDB" id="A0A2N5ZK82"/>
<protein>
    <submittedName>
        <fullName evidence="2">DUF58 domain-containing protein</fullName>
    </submittedName>
</protein>
<gene>
    <name evidence="2" type="ORF">C0601_03105</name>
</gene>
<dbReference type="EMBL" id="PKTG01000043">
    <property type="protein sequence ID" value="PLX19012.1"/>
    <property type="molecule type" value="Genomic_DNA"/>
</dbReference>
<reference evidence="2 3" key="1">
    <citation type="submission" date="2017-11" db="EMBL/GenBank/DDBJ databases">
        <title>Genome-resolved metagenomics identifies genetic mobility, metabolic interactions, and unexpected diversity in perchlorate-reducing communities.</title>
        <authorList>
            <person name="Barnum T.P."/>
            <person name="Figueroa I.A."/>
            <person name="Carlstrom C.I."/>
            <person name="Lucas L.N."/>
            <person name="Engelbrektson A.L."/>
            <person name="Coates J.D."/>
        </authorList>
    </citation>
    <scope>NUCLEOTIDE SEQUENCE [LARGE SCALE GENOMIC DNA]</scope>
    <source>
        <strain evidence="2">BM706</strain>
    </source>
</reference>
<dbReference type="InterPro" id="IPR036465">
    <property type="entry name" value="vWFA_dom_sf"/>
</dbReference>
<dbReference type="Proteomes" id="UP000234857">
    <property type="component" value="Unassembled WGS sequence"/>
</dbReference>
<dbReference type="Pfam" id="PF01882">
    <property type="entry name" value="DUF58"/>
    <property type="match status" value="1"/>
</dbReference>
<organism evidence="2 3">
    <name type="scientific">Muiribacterium halophilum</name>
    <dbReference type="NCBI Taxonomy" id="2053465"/>
    <lineage>
        <taxon>Bacteria</taxon>
        <taxon>Candidatus Muiribacteriota</taxon>
        <taxon>Candidatus Muiribacteriia</taxon>
        <taxon>Candidatus Muiribacteriales</taxon>
        <taxon>Candidatus Muiribacteriaceae</taxon>
        <taxon>Candidatus Muiribacterium</taxon>
    </lineage>
</organism>
<dbReference type="PANTHER" id="PTHR33608:SF7">
    <property type="entry name" value="DUF58 DOMAIN-CONTAINING PROTEIN"/>
    <property type="match status" value="1"/>
</dbReference>
<dbReference type="PANTHER" id="PTHR33608">
    <property type="entry name" value="BLL2464 PROTEIN"/>
    <property type="match status" value="1"/>
</dbReference>
<dbReference type="InterPro" id="IPR002881">
    <property type="entry name" value="DUF58"/>
</dbReference>
<evidence type="ECO:0000313" key="2">
    <source>
        <dbReference type="EMBL" id="PLX19012.1"/>
    </source>
</evidence>
<evidence type="ECO:0000313" key="3">
    <source>
        <dbReference type="Proteomes" id="UP000234857"/>
    </source>
</evidence>
<accession>A0A2N5ZK82</accession>
<name>A0A2N5ZK82_MUIH1</name>
<sequence>MKYFSLRDLAKLKNLHFVAKKVVEGFLYGYHRSPYSGVNVEFSEYRPYTFGDELKNIDWKLWAKTDRLYVKKFEEETNMRVWLLLDSSLSMRFPEDENEISKLMYSKILAASLSYVFLNQQDSVGILDFDSKLHNIIPPALKRGQFSRIIKNLDKIESRGSTDIDKAFHELSYFIKRRGLIIIFSDFLTNKDHLKKALSYFKHKKNDVIVFHIYHKEEKELSYEGDSIFIDPETHERIYENPDKIRKEYIRLYQNNIDTIKDICFENKIGFHSISTHEDPVSVLGKVLKR</sequence>
<comment type="caution">
    <text evidence="2">The sequence shown here is derived from an EMBL/GenBank/DDBJ whole genome shotgun (WGS) entry which is preliminary data.</text>
</comment>
<dbReference type="CDD" id="cd00198">
    <property type="entry name" value="vWFA"/>
    <property type="match status" value="1"/>
</dbReference>
<evidence type="ECO:0000259" key="1">
    <source>
        <dbReference type="Pfam" id="PF01882"/>
    </source>
</evidence>
<proteinExistence type="predicted"/>